<dbReference type="Proteomes" id="UP000809440">
    <property type="component" value="Unassembled WGS sequence"/>
</dbReference>
<reference evidence="2 5" key="1">
    <citation type="submission" date="2021-01" db="EMBL/GenBank/DDBJ databases">
        <title>Diatom-associated Roseobacters Show Island Model of Population Structure.</title>
        <authorList>
            <person name="Qu L."/>
            <person name="Feng X."/>
            <person name="Chen Y."/>
            <person name="Li L."/>
            <person name="Wang X."/>
            <person name="Hu Z."/>
            <person name="Wang H."/>
            <person name="Luo H."/>
        </authorList>
    </citation>
    <scope>NUCLEOTIDE SEQUENCE</scope>
    <source>
        <strain evidence="3 5">CC28-63</strain>
        <strain evidence="2">CC28-69</strain>
    </source>
</reference>
<proteinExistence type="predicted"/>
<organism evidence="2 4">
    <name type="scientific">Marivita cryptomonadis</name>
    <dbReference type="NCBI Taxonomy" id="505252"/>
    <lineage>
        <taxon>Bacteria</taxon>
        <taxon>Pseudomonadati</taxon>
        <taxon>Pseudomonadota</taxon>
        <taxon>Alphaproteobacteria</taxon>
        <taxon>Rhodobacterales</taxon>
        <taxon>Roseobacteraceae</taxon>
        <taxon>Marivita</taxon>
    </lineage>
</organism>
<feature type="region of interest" description="Disordered" evidence="1">
    <location>
        <begin position="142"/>
        <end position="173"/>
    </location>
</feature>
<keyword evidence="5" id="KW-1185">Reference proteome</keyword>
<dbReference type="EMBL" id="JAFBXF010000044">
    <property type="protein sequence ID" value="MBM2419971.1"/>
    <property type="molecule type" value="Genomic_DNA"/>
</dbReference>
<evidence type="ECO:0000313" key="5">
    <source>
        <dbReference type="Proteomes" id="UP000809440"/>
    </source>
</evidence>
<dbReference type="EMBL" id="JAFBXE010000044">
    <property type="protein sequence ID" value="MBM2415294.1"/>
    <property type="molecule type" value="Genomic_DNA"/>
</dbReference>
<dbReference type="Proteomes" id="UP000755667">
    <property type="component" value="Unassembled WGS sequence"/>
</dbReference>
<dbReference type="AlphaFoldDB" id="A0A9Q2PF54"/>
<feature type="compositionally biased region" description="Basic and acidic residues" evidence="1">
    <location>
        <begin position="158"/>
        <end position="171"/>
    </location>
</feature>
<name>A0A9Q2PF54_9RHOB</name>
<comment type="caution">
    <text evidence="2">The sequence shown here is derived from an EMBL/GenBank/DDBJ whole genome shotgun (WGS) entry which is preliminary data.</text>
</comment>
<evidence type="ECO:0000313" key="2">
    <source>
        <dbReference type="EMBL" id="MBM2415294.1"/>
    </source>
</evidence>
<sequence>MQAAGIAIEIDRGLSDEGDPWFVFCHESGDVFIHFCRIDGLYLLDNPNLQHPLRGHDFNDLVSDFTRNALPQTPSDDTIMAGHTVVRFDRSGTLRLHPSTILAALVWSLLLASEELVLPVNSPDDDAGRPSADTLIEFSNAIETARPDTPHGPVYVPQKEDDSGPMQDHKAASSFQPNSMAPKDMVSHSGLAIAPNSFGLGLSSIAFALGLVSERSLTEPLADILEETEHALAVLGQVLVTTDATSGLLDAGQTENLIWGLDDPLEQSLTASQLSAVTSVPLAMDQAVKMAGLVAPQNSDISGAFGTRIIADTSPENSTLSAPDSVASQDLPYVLPKSDTEQNTKDLVTISVQGVEDLLQIWQTSLESFVVQGEIFFASFDILEVTNTTSTPIGPGISSPDTALDNHMEIVPWTPLPQLAADRSIKTLIDTAVSLADAESDKRAFDKDAAAFIHFMLDRLDNFEVVQTDDDYVFLDFDTVMNNPNAPLHLMSWSLDDGGVVTTIGLRSDFESFELTA</sequence>
<accession>A0A9Q2PF54</accession>
<gene>
    <name evidence="2" type="ORF">JQX41_23585</name>
    <name evidence="3" type="ORF">JQX48_23635</name>
</gene>
<evidence type="ECO:0000313" key="3">
    <source>
        <dbReference type="EMBL" id="MBM2419971.1"/>
    </source>
</evidence>
<protein>
    <submittedName>
        <fullName evidence="2">Uncharacterized protein</fullName>
    </submittedName>
</protein>
<evidence type="ECO:0000256" key="1">
    <source>
        <dbReference type="SAM" id="MobiDB-lite"/>
    </source>
</evidence>
<evidence type="ECO:0000313" key="4">
    <source>
        <dbReference type="Proteomes" id="UP000755667"/>
    </source>
</evidence>
<dbReference type="RefSeq" id="WP_138487872.1">
    <property type="nucleotide sequence ID" value="NZ_JAFBWU010000045.1"/>
</dbReference>